<feature type="region of interest" description="Disordered" evidence="1">
    <location>
        <begin position="1"/>
        <end position="42"/>
    </location>
</feature>
<dbReference type="OrthoDB" id="5425890at2759"/>
<name>A0A1E1K3B2_9HELO</name>
<evidence type="ECO:0000313" key="3">
    <source>
        <dbReference type="EMBL" id="CZS92491.1"/>
    </source>
</evidence>
<organism evidence="3 4">
    <name type="scientific">Rhynchosporium agropyri</name>
    <dbReference type="NCBI Taxonomy" id="914238"/>
    <lineage>
        <taxon>Eukaryota</taxon>
        <taxon>Fungi</taxon>
        <taxon>Dikarya</taxon>
        <taxon>Ascomycota</taxon>
        <taxon>Pezizomycotina</taxon>
        <taxon>Leotiomycetes</taxon>
        <taxon>Helotiales</taxon>
        <taxon>Ploettnerulaceae</taxon>
        <taxon>Rhynchosporium</taxon>
    </lineage>
</organism>
<dbReference type="GO" id="GO:0003676">
    <property type="term" value="F:nucleic acid binding"/>
    <property type="evidence" value="ECO:0007669"/>
    <property type="project" value="InterPro"/>
</dbReference>
<reference evidence="4" key="1">
    <citation type="submission" date="2016-03" db="EMBL/GenBank/DDBJ databases">
        <authorList>
            <person name="Guldener U."/>
        </authorList>
    </citation>
    <scope>NUCLEOTIDE SEQUENCE [LARGE SCALE GENOMIC DNA]</scope>
    <source>
        <strain evidence="4">04CH-RAC-A.6.1</strain>
    </source>
</reference>
<feature type="domain" description="DDE-1" evidence="2">
    <location>
        <begin position="184"/>
        <end position="293"/>
    </location>
</feature>
<dbReference type="Proteomes" id="UP000178912">
    <property type="component" value="Unassembled WGS sequence"/>
</dbReference>
<dbReference type="AlphaFoldDB" id="A0A1E1K3B2"/>
<protein>
    <recommendedName>
        <fullName evidence="2">DDE-1 domain-containing protein</fullName>
    </recommendedName>
</protein>
<evidence type="ECO:0000256" key="1">
    <source>
        <dbReference type="SAM" id="MobiDB-lite"/>
    </source>
</evidence>
<feature type="compositionally biased region" description="Low complexity" evidence="1">
    <location>
        <begin position="621"/>
        <end position="633"/>
    </location>
</feature>
<dbReference type="Pfam" id="PF03184">
    <property type="entry name" value="DDE_1"/>
    <property type="match status" value="1"/>
</dbReference>
<evidence type="ECO:0000313" key="4">
    <source>
        <dbReference type="Proteomes" id="UP000178912"/>
    </source>
</evidence>
<dbReference type="EMBL" id="FJUX01000012">
    <property type="protein sequence ID" value="CZS92491.1"/>
    <property type="molecule type" value="Genomic_DNA"/>
</dbReference>
<dbReference type="InterPro" id="IPR004875">
    <property type="entry name" value="DDE_SF_endonuclease_dom"/>
</dbReference>
<evidence type="ECO:0000259" key="2">
    <source>
        <dbReference type="Pfam" id="PF03184"/>
    </source>
</evidence>
<proteinExistence type="predicted"/>
<accession>A0A1E1K3B2</accession>
<gene>
    <name evidence="3" type="ORF">RAG0_03090</name>
</gene>
<keyword evidence="4" id="KW-1185">Reference proteome</keyword>
<feature type="region of interest" description="Disordered" evidence="1">
    <location>
        <begin position="609"/>
        <end position="657"/>
    </location>
</feature>
<sequence>MATPVNARTSFMPPEPLPSIEHSQNAEPELPPLLDRRRGKRSRRDFKEEDIEACMKYMDDHPWVSVAEASRIFDLEHKYQEIRRRRKNPSLRRREFNGAQPLLDSLEIESVKRFIREKFKKTNLAGIKKRRTKVLDAKRKYAQAPKTIMNWYQEYQDGFRVGMAKGETVYVPEDASDDVYQTHPENRKQYNSKLRGDESIKCSDSGYTSKEIGVDWLKHFIKYAEIEKKTGLEVVLLMDSHTSHDSADFRTLCWEYNIKAYTFPAHMTHIMQPLDVSVFLPYKHWHSKSVQKAVKYGEIAYGIEDFLYDLPEIREKTFAVGTIKSGFRNSGVWPLDEIKLKNKMKIYSVPNIPDSLWIVQESPCYLPEFNTPPLEEEIFLPIVRPLPPIVLDSTGYKEAVEMLKYWRNRLAPVLSSPSKEIFNTTFDAIQVVVHTGAHVANELTDVRRGILERNERKLEFQSSGNKRIGIGHGGPIDASQGHAMKKRKREEEEAARQKTWRYWNTVKGNKVSKLDDAIAVQRRKLLNRRYEKEWETLPEKISALEVDRESTILEFQSWKAANGATADEKAPTTPVVTDDPHALILEFNSEYDCEGDDDIDIPQFDQIQRDLATQEGEETGSSSSAFDASQSDFIPFTEEMLPPKGFHATTRDPHYFR</sequence>
<feature type="region of interest" description="Disordered" evidence="1">
    <location>
        <begin position="469"/>
        <end position="491"/>
    </location>
</feature>